<dbReference type="EMBL" id="MLJW01000420">
    <property type="protein sequence ID" value="OIQ87482.1"/>
    <property type="molecule type" value="Genomic_DNA"/>
</dbReference>
<dbReference type="Gene3D" id="3.30.70.1070">
    <property type="entry name" value="Sporulation related repeat"/>
    <property type="match status" value="1"/>
</dbReference>
<gene>
    <name evidence="4" type="ORF">GALL_306490</name>
</gene>
<organism evidence="4">
    <name type="scientific">mine drainage metagenome</name>
    <dbReference type="NCBI Taxonomy" id="410659"/>
    <lineage>
        <taxon>unclassified sequences</taxon>
        <taxon>metagenomes</taxon>
        <taxon>ecological metagenomes</taxon>
    </lineage>
</organism>
<dbReference type="InterPro" id="IPR036680">
    <property type="entry name" value="SPOR-like_sf"/>
</dbReference>
<dbReference type="InterPro" id="IPR007730">
    <property type="entry name" value="SPOR-like_dom"/>
</dbReference>
<accession>A0A1J5QW08</accession>
<keyword evidence="2" id="KW-0472">Membrane</keyword>
<dbReference type="SUPFAM" id="SSF110997">
    <property type="entry name" value="Sporulation related repeat"/>
    <property type="match status" value="1"/>
</dbReference>
<dbReference type="Pfam" id="PF05036">
    <property type="entry name" value="SPOR"/>
    <property type="match status" value="1"/>
</dbReference>
<keyword evidence="4" id="KW-0132">Cell division</keyword>
<dbReference type="PANTHER" id="PTHR38687">
    <property type="entry name" value="CELL DIVISION PROTEIN DEDD-RELATED"/>
    <property type="match status" value="1"/>
</dbReference>
<protein>
    <submittedName>
        <fullName evidence="4">Cell division protein FtsN</fullName>
    </submittedName>
</protein>
<evidence type="ECO:0000256" key="2">
    <source>
        <dbReference type="SAM" id="Phobius"/>
    </source>
</evidence>
<dbReference type="InterPro" id="IPR052521">
    <property type="entry name" value="Cell_div_SPOR-domain"/>
</dbReference>
<dbReference type="PANTHER" id="PTHR38687:SF1">
    <property type="entry name" value="CELL DIVISION PROTEIN DEDD"/>
    <property type="match status" value="1"/>
</dbReference>
<keyword evidence="4" id="KW-0131">Cell cycle</keyword>
<dbReference type="GO" id="GO:0042834">
    <property type="term" value="F:peptidoglycan binding"/>
    <property type="evidence" value="ECO:0007669"/>
    <property type="project" value="InterPro"/>
</dbReference>
<dbReference type="AlphaFoldDB" id="A0A1J5QW08"/>
<comment type="caution">
    <text evidence="4">The sequence shown here is derived from an EMBL/GenBank/DDBJ whole genome shotgun (WGS) entry which is preliminary data.</text>
</comment>
<dbReference type="GO" id="GO:0032153">
    <property type="term" value="C:cell division site"/>
    <property type="evidence" value="ECO:0007669"/>
    <property type="project" value="TreeGrafter"/>
</dbReference>
<sequence>MNESFSLRHRQGGGTLLGLFMGLVVGVLIAFGVVWYLNKSPFLFVEKGARSERADANSAEPAQPVQPLPLPGKPGDQVDDKPRFDFYKILPGRQEATPTQPEQAAPAAQLPSAVAPPAAPAAAGGSFYLQAGAFQNSGEADNLKAKLAMMGLETDVQVVTLAGQGKVHRVRVGPYSKPEELNRVRAQLSQNGIQATVVKANGP</sequence>
<feature type="transmembrane region" description="Helical" evidence="2">
    <location>
        <begin position="12"/>
        <end position="37"/>
    </location>
</feature>
<evidence type="ECO:0000313" key="4">
    <source>
        <dbReference type="EMBL" id="OIQ87482.1"/>
    </source>
</evidence>
<reference evidence="4" key="1">
    <citation type="submission" date="2016-10" db="EMBL/GenBank/DDBJ databases">
        <title>Sequence of Gallionella enrichment culture.</title>
        <authorList>
            <person name="Poehlein A."/>
            <person name="Muehling M."/>
            <person name="Daniel R."/>
        </authorList>
    </citation>
    <scope>NUCLEOTIDE SEQUENCE</scope>
</reference>
<keyword evidence="2" id="KW-0812">Transmembrane</keyword>
<keyword evidence="2" id="KW-1133">Transmembrane helix</keyword>
<dbReference type="GO" id="GO:0030428">
    <property type="term" value="C:cell septum"/>
    <property type="evidence" value="ECO:0007669"/>
    <property type="project" value="TreeGrafter"/>
</dbReference>
<dbReference type="PROSITE" id="PS51724">
    <property type="entry name" value="SPOR"/>
    <property type="match status" value="1"/>
</dbReference>
<feature type="domain" description="SPOR" evidence="3">
    <location>
        <begin position="121"/>
        <end position="201"/>
    </location>
</feature>
<feature type="region of interest" description="Disordered" evidence="1">
    <location>
        <begin position="95"/>
        <end position="116"/>
    </location>
</feature>
<feature type="region of interest" description="Disordered" evidence="1">
    <location>
        <begin position="54"/>
        <end position="77"/>
    </location>
</feature>
<name>A0A1J5QW08_9ZZZZ</name>
<dbReference type="GO" id="GO:0032506">
    <property type="term" value="P:cytokinetic process"/>
    <property type="evidence" value="ECO:0007669"/>
    <property type="project" value="TreeGrafter"/>
</dbReference>
<evidence type="ECO:0000256" key="1">
    <source>
        <dbReference type="SAM" id="MobiDB-lite"/>
    </source>
</evidence>
<evidence type="ECO:0000259" key="3">
    <source>
        <dbReference type="PROSITE" id="PS51724"/>
    </source>
</evidence>
<proteinExistence type="predicted"/>